<name>A0A9N9RUQ3_9DIPT</name>
<dbReference type="Pfam" id="PF15912">
    <property type="entry name" value="VIR_N"/>
    <property type="match status" value="1"/>
</dbReference>
<dbReference type="InterPro" id="IPR031801">
    <property type="entry name" value="VIR_N"/>
</dbReference>
<evidence type="ECO:0000313" key="8">
    <source>
        <dbReference type="EMBL" id="CAG9803620.1"/>
    </source>
</evidence>
<dbReference type="PANTHER" id="PTHR23185:SF0">
    <property type="entry name" value="PROTEIN VIRILIZER HOMOLOG"/>
    <property type="match status" value="1"/>
</dbReference>
<reference evidence="8" key="1">
    <citation type="submission" date="2022-01" db="EMBL/GenBank/DDBJ databases">
        <authorList>
            <person name="King R."/>
        </authorList>
    </citation>
    <scope>NUCLEOTIDE SEQUENCE</scope>
</reference>
<keyword evidence="3" id="KW-0507">mRNA processing</keyword>
<evidence type="ECO:0000313" key="9">
    <source>
        <dbReference type="Proteomes" id="UP001153620"/>
    </source>
</evidence>
<evidence type="ECO:0000259" key="7">
    <source>
        <dbReference type="Pfam" id="PF15912"/>
    </source>
</evidence>
<feature type="compositionally biased region" description="Polar residues" evidence="6">
    <location>
        <begin position="172"/>
        <end position="197"/>
    </location>
</feature>
<feature type="compositionally biased region" description="Basic and acidic residues" evidence="6">
    <location>
        <begin position="266"/>
        <end position="277"/>
    </location>
</feature>
<keyword evidence="5" id="KW-0539">Nucleus</keyword>
<comment type="similarity">
    <text evidence="2">Belongs to the vir family.</text>
</comment>
<keyword evidence="4" id="KW-0508">mRNA splicing</keyword>
<protein>
    <recommendedName>
        <fullName evidence="7">Virilizer N-terminal domain-containing protein</fullName>
    </recommendedName>
</protein>
<dbReference type="EMBL" id="OU895878">
    <property type="protein sequence ID" value="CAG9803620.1"/>
    <property type="molecule type" value="Genomic_DNA"/>
</dbReference>
<dbReference type="GO" id="GO:0003723">
    <property type="term" value="F:RNA binding"/>
    <property type="evidence" value="ECO:0007669"/>
    <property type="project" value="TreeGrafter"/>
</dbReference>
<evidence type="ECO:0000256" key="1">
    <source>
        <dbReference type="ARBA" id="ARBA00004123"/>
    </source>
</evidence>
<accession>A0A9N9RUQ3</accession>
<reference evidence="8" key="2">
    <citation type="submission" date="2022-10" db="EMBL/GenBank/DDBJ databases">
        <authorList>
            <consortium name="ENA_rothamsted_submissions"/>
            <consortium name="culmorum"/>
            <person name="King R."/>
        </authorList>
    </citation>
    <scope>NUCLEOTIDE SEQUENCE</scope>
</reference>
<evidence type="ECO:0000256" key="4">
    <source>
        <dbReference type="ARBA" id="ARBA00023187"/>
    </source>
</evidence>
<feature type="region of interest" description="Disordered" evidence="6">
    <location>
        <begin position="158"/>
        <end position="277"/>
    </location>
</feature>
<feature type="compositionally biased region" description="Basic residues" evidence="6">
    <location>
        <begin position="244"/>
        <end position="256"/>
    </location>
</feature>
<proteinExistence type="inferred from homology"/>
<sequence>MVENSEESNREELIFFDTFSHDLHEKLNLDLVQFRQNPVYISEIRIIPLGARVQADFPGGGNRLGATNPSQFDIEFFVNDLSVNVASTFERLGKFSYNQNECINFKCKDDMRRIPTDGLVLKGYYTTITLAVYGNVISYGSMQKIVGSNNVEGSAVQISSNDETNESENGEIYNTNNHHNDFQDQNSSCDPTVSSTIADDLKEGDQPNLSPADIYSRSPSKEQDLIKTKRDWSTSDSPEESFQHNKRLRYDRRKPRSPPLQSPRISRPESDDELLKKNNHSLDNDYVDQSTHLSTTFCPLSPSLVNNNTPIESPTEMEDIEPIELEPILSDDDIMDEVNGLDDFTDEMYVEEFSIKMFNPFTDNLRKADQKPHDKCKVDKLREQLHKMTETYNKTFSHREMLNENWLTFCEQLIHCLHSSTEQIEIFTQTIDVNVMNVILSCIKIGLSYSESTKYHQAGCNLRHLKAGIRLVECFANNSTVFKWIIQDQKYNLFKNLFDLFPCQLVPMPVKLLVARVVHKLIDTSDGINEFIEFDGYKNIVTMLSSIIDIRLLYTLKQILKKMHVYETLQSIKNLSIEIFRKCKRTEQCCDYEQIIELENLFAALIVSHKQDILQTRKFVPIASQFEIPSKVKSPDFVSFYKIHSFMETLVLLLNVKNFISSKLTFLVFNYVRLMLNNSKEFNYLSDNIDMSNDLVRMLLELTNNETMTSNETTTTTAAVTTTNSSDETLKNLNIDIGLEIAYKMETKYLMDSISQLTDEIDIAEKLDSLYYLCVGIGKKHVLDYVAMDDNLCVFLNLIDREKKVSAAHGSPGFKHKSPVLSYCIDIVDFVVRNVENLDYLRKYEGVLLNLVKHHDSFEPSVAAMLQEMSVFLKPLEVDKLFNYDDLTPLIEIIKRNVEYLTNFPGDLIMTLRILKYLIAVESKSDYRELKSDYYAILLYHNDGLLTLLSVLEKISTHFDQPMIHAYLFGANQGALMMKIVHPTVQILRKMLVQVIESRNVNFKDITAIETLLKTYTLMHSINSRCSIYKDAKDVQNEIIKILLTYTQSLSPDVMNTTNIHKSLWTQMFGEIIKYTLNGPHRFISGLTILSELLPLPLPIPIQSNEINKLEAQRLITERQLWSAHLHPQSQLIMEMIQTFCISCSTELLSILYSVCVQLSDLAPNMTLLVARSVVDMILAEAAERNNEGSVTLSRLLKFLALLVRHACMKVSVLSILSGKLAEVLSHLLRISNDGNSEHVLSQFYVYMLLQYLFDSEISMLTGSDHNPELILASGLPFKEHIAQFADDVVDNFTKTSAENLTYSSLRLMTLMAEHDVTLKFLKNALSSKDEKFVERLNSIAEKCKNDRKYMQVIPDVMELLRSLVNSEINEMISTLPQRTISLSISELANVLKWNSDEYRNGNKIHFLQVFKALVNETDDETRDLIKGIVPTVKVDLDLLLDQLRETSKNTQDVVVSTDDDVTLLQAEGIVTQFSSRIPYYVSDNIEEITMDYWMLNTCSATDMEELQINDQVKFDMDEFIRECLPTETDIKSDCKRLLALSSSPQSNRDKNQPGLCFRTRRIEVATSETIPGRPEKKIFNKFPTRGRGFSRVAIRGDIFRSRPPNTSRPPSLHVDDFVAMESGGQSSYNKREIMSNPRSRGRASFIRGGRGSTSFSFHNSPRGHNTYPRSFRGGRPIRRGRGFPR</sequence>
<dbReference type="GO" id="GO:0036396">
    <property type="term" value="C:RNA N6-methyladenosine methyltransferase complex"/>
    <property type="evidence" value="ECO:0007669"/>
    <property type="project" value="TreeGrafter"/>
</dbReference>
<feature type="compositionally biased region" description="Basic residues" evidence="6">
    <location>
        <begin position="1676"/>
        <end position="1686"/>
    </location>
</feature>
<dbReference type="InterPro" id="IPR026736">
    <property type="entry name" value="Virilizer"/>
</dbReference>
<keyword evidence="9" id="KW-1185">Reference proteome</keyword>
<evidence type="ECO:0000256" key="3">
    <source>
        <dbReference type="ARBA" id="ARBA00022664"/>
    </source>
</evidence>
<feature type="domain" description="Virilizer N-terminal" evidence="7">
    <location>
        <begin position="10"/>
        <end position="246"/>
    </location>
</feature>
<feature type="region of interest" description="Disordered" evidence="6">
    <location>
        <begin position="1649"/>
        <end position="1686"/>
    </location>
</feature>
<organism evidence="8 9">
    <name type="scientific">Chironomus riparius</name>
    <dbReference type="NCBI Taxonomy" id="315576"/>
    <lineage>
        <taxon>Eukaryota</taxon>
        <taxon>Metazoa</taxon>
        <taxon>Ecdysozoa</taxon>
        <taxon>Arthropoda</taxon>
        <taxon>Hexapoda</taxon>
        <taxon>Insecta</taxon>
        <taxon>Pterygota</taxon>
        <taxon>Neoptera</taxon>
        <taxon>Endopterygota</taxon>
        <taxon>Diptera</taxon>
        <taxon>Nematocera</taxon>
        <taxon>Chironomoidea</taxon>
        <taxon>Chironomidae</taxon>
        <taxon>Chironominae</taxon>
        <taxon>Chironomus</taxon>
    </lineage>
</organism>
<evidence type="ECO:0000256" key="5">
    <source>
        <dbReference type="ARBA" id="ARBA00023242"/>
    </source>
</evidence>
<gene>
    <name evidence="8" type="ORF">CHIRRI_LOCUS6518</name>
</gene>
<comment type="subcellular location">
    <subcellularLocation>
        <location evidence="1">Nucleus</location>
    </subcellularLocation>
</comment>
<dbReference type="GO" id="GO:0008380">
    <property type="term" value="P:RNA splicing"/>
    <property type="evidence" value="ECO:0007669"/>
    <property type="project" value="UniProtKB-KW"/>
</dbReference>
<dbReference type="PANTHER" id="PTHR23185">
    <property type="entry name" value="PROTEIN VIRILIZER HOMOLOG"/>
    <property type="match status" value="1"/>
</dbReference>
<feature type="compositionally biased region" description="Polar residues" evidence="6">
    <location>
        <begin position="1653"/>
        <end position="1664"/>
    </location>
</feature>
<evidence type="ECO:0000256" key="2">
    <source>
        <dbReference type="ARBA" id="ARBA00008371"/>
    </source>
</evidence>
<dbReference type="Proteomes" id="UP001153620">
    <property type="component" value="Chromosome 2"/>
</dbReference>
<dbReference type="GO" id="GO:0005634">
    <property type="term" value="C:nucleus"/>
    <property type="evidence" value="ECO:0007669"/>
    <property type="project" value="UniProtKB-SubCell"/>
</dbReference>
<dbReference type="GO" id="GO:0006397">
    <property type="term" value="P:mRNA processing"/>
    <property type="evidence" value="ECO:0007669"/>
    <property type="project" value="UniProtKB-KW"/>
</dbReference>
<feature type="compositionally biased region" description="Basic and acidic residues" evidence="6">
    <location>
        <begin position="219"/>
        <end position="233"/>
    </location>
</feature>
<evidence type="ECO:0000256" key="6">
    <source>
        <dbReference type="SAM" id="MobiDB-lite"/>
    </source>
</evidence>
<dbReference type="OrthoDB" id="2011702at2759"/>